<comment type="caution">
    <text evidence="3">The sequence shown here is derived from an EMBL/GenBank/DDBJ whole genome shotgun (WGS) entry which is preliminary data.</text>
</comment>
<keyword evidence="4" id="KW-1185">Reference proteome</keyword>
<keyword evidence="1" id="KW-0862">Zinc</keyword>
<proteinExistence type="predicted"/>
<dbReference type="InterPro" id="IPR013087">
    <property type="entry name" value="Znf_C2H2_type"/>
</dbReference>
<evidence type="ECO:0000256" key="1">
    <source>
        <dbReference type="PROSITE-ProRule" id="PRU00042"/>
    </source>
</evidence>
<dbReference type="InterPro" id="IPR036236">
    <property type="entry name" value="Znf_C2H2_sf"/>
</dbReference>
<dbReference type="Proteomes" id="UP000585474">
    <property type="component" value="Unassembled WGS sequence"/>
</dbReference>
<name>A0A7J0EPC3_9ERIC</name>
<organism evidence="3 4">
    <name type="scientific">Actinidia rufa</name>
    <dbReference type="NCBI Taxonomy" id="165716"/>
    <lineage>
        <taxon>Eukaryota</taxon>
        <taxon>Viridiplantae</taxon>
        <taxon>Streptophyta</taxon>
        <taxon>Embryophyta</taxon>
        <taxon>Tracheophyta</taxon>
        <taxon>Spermatophyta</taxon>
        <taxon>Magnoliopsida</taxon>
        <taxon>eudicotyledons</taxon>
        <taxon>Gunneridae</taxon>
        <taxon>Pentapetalae</taxon>
        <taxon>asterids</taxon>
        <taxon>Ericales</taxon>
        <taxon>Actinidiaceae</taxon>
        <taxon>Actinidia</taxon>
    </lineage>
</organism>
<dbReference type="Pfam" id="PF13912">
    <property type="entry name" value="zf-C2H2_6"/>
    <property type="match status" value="1"/>
</dbReference>
<reference evidence="3 4" key="1">
    <citation type="submission" date="2019-07" db="EMBL/GenBank/DDBJ databases">
        <title>De Novo Assembly of kiwifruit Actinidia rufa.</title>
        <authorList>
            <person name="Sugita-Konishi S."/>
            <person name="Sato K."/>
            <person name="Mori E."/>
            <person name="Abe Y."/>
            <person name="Kisaki G."/>
            <person name="Hamano K."/>
            <person name="Suezawa K."/>
            <person name="Otani M."/>
            <person name="Fukuda T."/>
            <person name="Manabe T."/>
            <person name="Gomi K."/>
            <person name="Tabuchi M."/>
            <person name="Akimitsu K."/>
            <person name="Kataoka I."/>
        </authorList>
    </citation>
    <scope>NUCLEOTIDE SEQUENCE [LARGE SCALE GENOMIC DNA]</scope>
    <source>
        <strain evidence="4">cv. Fuchu</strain>
    </source>
</reference>
<evidence type="ECO:0000313" key="3">
    <source>
        <dbReference type="EMBL" id="GFY88345.1"/>
    </source>
</evidence>
<dbReference type="SUPFAM" id="SSF57667">
    <property type="entry name" value="beta-beta-alpha zinc fingers"/>
    <property type="match status" value="1"/>
</dbReference>
<dbReference type="GO" id="GO:0000976">
    <property type="term" value="F:transcription cis-regulatory region binding"/>
    <property type="evidence" value="ECO:0007669"/>
    <property type="project" value="TreeGrafter"/>
</dbReference>
<dbReference type="EMBL" id="BJWL01000006">
    <property type="protein sequence ID" value="GFY88345.1"/>
    <property type="molecule type" value="Genomic_DNA"/>
</dbReference>
<dbReference type="InterPro" id="IPR044299">
    <property type="entry name" value="GIS3/ZFP5/ZFP6"/>
</dbReference>
<accession>A0A7J0EPC3</accession>
<gene>
    <name evidence="3" type="ORF">Acr_06g0002850</name>
</gene>
<keyword evidence="1" id="KW-0863">Zinc-finger</keyword>
<dbReference type="GO" id="GO:0003700">
    <property type="term" value="F:DNA-binding transcription factor activity"/>
    <property type="evidence" value="ECO:0007669"/>
    <property type="project" value="TreeGrafter"/>
</dbReference>
<dbReference type="AlphaFoldDB" id="A0A7J0EPC3"/>
<dbReference type="GO" id="GO:0009740">
    <property type="term" value="P:gibberellic acid mediated signaling pathway"/>
    <property type="evidence" value="ECO:0007669"/>
    <property type="project" value="TreeGrafter"/>
</dbReference>
<dbReference type="PROSITE" id="PS50157">
    <property type="entry name" value="ZINC_FINGER_C2H2_2"/>
    <property type="match status" value="1"/>
</dbReference>
<dbReference type="GO" id="GO:0009736">
    <property type="term" value="P:cytokinin-activated signaling pathway"/>
    <property type="evidence" value="ECO:0007669"/>
    <property type="project" value="TreeGrafter"/>
</dbReference>
<dbReference type="PANTHER" id="PTHR46353">
    <property type="entry name" value="ZINC FINGER PROTEIN 5"/>
    <property type="match status" value="1"/>
</dbReference>
<dbReference type="PROSITE" id="PS00028">
    <property type="entry name" value="ZINC_FINGER_C2H2_1"/>
    <property type="match status" value="1"/>
</dbReference>
<dbReference type="PANTHER" id="PTHR46353:SF5">
    <property type="entry name" value="ZINC FINGER PROTEIN 5"/>
    <property type="match status" value="1"/>
</dbReference>
<keyword evidence="1" id="KW-0479">Metal-binding</keyword>
<evidence type="ECO:0000313" key="4">
    <source>
        <dbReference type="Proteomes" id="UP000585474"/>
    </source>
</evidence>
<sequence>MGDEEYSSNSCSKKFKLFGFELDPYKNGLETYLKGSFGDEESVNSSITISSRNEKFPRENRSIGDKEEKRFECQYCSKEFANSQALGGHQNAHKKEKMKKKKLQIEARNSHRFCYYPYFNPYESQISFGRFDHDMSNGYALNANQFHQGTSLFTITHVDRSAKNRQNRIDRN</sequence>
<dbReference type="OrthoDB" id="1939583at2759"/>
<dbReference type="GO" id="GO:0010090">
    <property type="term" value="P:trichome morphogenesis"/>
    <property type="evidence" value="ECO:0007669"/>
    <property type="project" value="InterPro"/>
</dbReference>
<dbReference type="Gene3D" id="3.30.160.60">
    <property type="entry name" value="Classic Zinc Finger"/>
    <property type="match status" value="1"/>
</dbReference>
<protein>
    <submittedName>
        <fullName evidence="3">C2H2 and C2HC zinc fingers superfamily protein</fullName>
    </submittedName>
</protein>
<dbReference type="GO" id="GO:0005634">
    <property type="term" value="C:nucleus"/>
    <property type="evidence" value="ECO:0007669"/>
    <property type="project" value="TreeGrafter"/>
</dbReference>
<evidence type="ECO:0000259" key="2">
    <source>
        <dbReference type="PROSITE" id="PS50157"/>
    </source>
</evidence>
<feature type="domain" description="C2H2-type" evidence="2">
    <location>
        <begin position="71"/>
        <end position="98"/>
    </location>
</feature>
<dbReference type="GO" id="GO:0008270">
    <property type="term" value="F:zinc ion binding"/>
    <property type="evidence" value="ECO:0007669"/>
    <property type="project" value="UniProtKB-KW"/>
</dbReference>